<feature type="compositionally biased region" description="Basic and acidic residues" evidence="1">
    <location>
        <begin position="1"/>
        <end position="12"/>
    </location>
</feature>
<accession>A0A021VS17</accession>
<evidence type="ECO:0000256" key="1">
    <source>
        <dbReference type="SAM" id="MobiDB-lite"/>
    </source>
</evidence>
<organism evidence="2 3">
    <name type="scientific">Actinotalea ferrariae CF5-4</name>
    <dbReference type="NCBI Taxonomy" id="948458"/>
    <lineage>
        <taxon>Bacteria</taxon>
        <taxon>Bacillati</taxon>
        <taxon>Actinomycetota</taxon>
        <taxon>Actinomycetes</taxon>
        <taxon>Micrococcales</taxon>
        <taxon>Cellulomonadaceae</taxon>
        <taxon>Actinotalea</taxon>
    </lineage>
</organism>
<feature type="compositionally biased region" description="Basic residues" evidence="1">
    <location>
        <begin position="13"/>
        <end position="29"/>
    </location>
</feature>
<evidence type="ECO:0000313" key="2">
    <source>
        <dbReference type="EMBL" id="EYR63999.1"/>
    </source>
</evidence>
<keyword evidence="3" id="KW-1185">Reference proteome</keyword>
<evidence type="ECO:0000313" key="3">
    <source>
        <dbReference type="Proteomes" id="UP000019753"/>
    </source>
</evidence>
<reference evidence="2 3" key="1">
    <citation type="submission" date="2014-01" db="EMBL/GenBank/DDBJ databases">
        <title>Actinotalea ferrariae CF5-4.</title>
        <authorList>
            <person name="Chen F."/>
            <person name="Li Y."/>
            <person name="Wang G."/>
        </authorList>
    </citation>
    <scope>NUCLEOTIDE SEQUENCE [LARGE SCALE GENOMIC DNA]</scope>
    <source>
        <strain evidence="2 3">CF5-4</strain>
    </source>
</reference>
<comment type="caution">
    <text evidence="2">The sequence shown here is derived from an EMBL/GenBank/DDBJ whole genome shotgun (WGS) entry which is preliminary data.</text>
</comment>
<dbReference type="AlphaFoldDB" id="A0A021VS17"/>
<name>A0A021VS17_9CELL</name>
<dbReference type="EMBL" id="AXCW01000055">
    <property type="protein sequence ID" value="EYR63999.1"/>
    <property type="molecule type" value="Genomic_DNA"/>
</dbReference>
<feature type="compositionally biased region" description="Low complexity" evidence="1">
    <location>
        <begin position="30"/>
        <end position="48"/>
    </location>
</feature>
<gene>
    <name evidence="2" type="ORF">N866_16520</name>
</gene>
<feature type="compositionally biased region" description="Low complexity" evidence="1">
    <location>
        <begin position="121"/>
        <end position="132"/>
    </location>
</feature>
<proteinExistence type="predicted"/>
<protein>
    <submittedName>
        <fullName evidence="2">Uncharacterized protein</fullName>
    </submittedName>
</protein>
<sequence length="146" mass="15295">MVVTGSRRDPRRGGRGRRARGRVRGRGRGRAPTSSRAAGPARAPRRTGWPGGSGPSTGRPSPAGSPRVPLRGSSRSRVRRGGGPWWSSGPRLHPPVGALCFLDQRALRGPGPQTQVATSPGTGRTGRLTRGRCSPGRASARPSCPR</sequence>
<feature type="region of interest" description="Disordered" evidence="1">
    <location>
        <begin position="1"/>
        <end position="146"/>
    </location>
</feature>
<dbReference type="Proteomes" id="UP000019753">
    <property type="component" value="Unassembled WGS sequence"/>
</dbReference>
<feature type="compositionally biased region" description="Low complexity" evidence="1">
    <location>
        <begin position="56"/>
        <end position="73"/>
    </location>
</feature>